<evidence type="ECO:0008006" key="2">
    <source>
        <dbReference type="Google" id="ProtNLM"/>
    </source>
</evidence>
<reference evidence="1" key="1">
    <citation type="submission" date="2025-08" db="UniProtKB">
        <authorList>
            <consortium name="RefSeq"/>
        </authorList>
    </citation>
    <scope>IDENTIFICATION</scope>
</reference>
<dbReference type="PANTHER" id="PTHR19446">
    <property type="entry name" value="REVERSE TRANSCRIPTASES"/>
    <property type="match status" value="1"/>
</dbReference>
<dbReference type="AlphaFoldDB" id="A0A1S3YKG8"/>
<organism evidence="1">
    <name type="scientific">Nicotiana tabacum</name>
    <name type="common">Common tobacco</name>
    <dbReference type="NCBI Taxonomy" id="4097"/>
    <lineage>
        <taxon>Eukaryota</taxon>
        <taxon>Viridiplantae</taxon>
        <taxon>Streptophyta</taxon>
        <taxon>Embryophyta</taxon>
        <taxon>Tracheophyta</taxon>
        <taxon>Spermatophyta</taxon>
        <taxon>Magnoliopsida</taxon>
        <taxon>eudicotyledons</taxon>
        <taxon>Gunneridae</taxon>
        <taxon>Pentapetalae</taxon>
        <taxon>asterids</taxon>
        <taxon>lamiids</taxon>
        <taxon>Solanales</taxon>
        <taxon>Solanaceae</taxon>
        <taxon>Nicotianoideae</taxon>
        <taxon>Nicotianeae</taxon>
        <taxon>Nicotiana</taxon>
    </lineage>
</organism>
<dbReference type="OrthoDB" id="425681at2759"/>
<proteinExistence type="predicted"/>
<protein>
    <recommendedName>
        <fullName evidence="2">Reverse transcriptase domain-containing protein</fullName>
    </recommendedName>
</protein>
<accession>A0A1S3YKG8</accession>
<dbReference type="STRING" id="4097.A0A1S3YKG8"/>
<sequence>MRKRRKRVVFGLPRIKWGALTKTRAHDLGDKLLALGAWRSSGDASSMWTATANCIREATRENLGVSRDSSGGRKGYWWWNTKVQVTAAKTATFERLYEELRGRGRDKNVYRLSKVRERKACDPDQVKCIRDEDNKVLLDKALTRRKWQTYFHKILNKEGDRNNELGNLEHSECRQDFGHCRRIRVEDVEGAMRKMSSGSAIGPDKILVEFWKSVGSVGLEWLSRLFNIIFRMKKIPEEWRWSTMVPLYKNKGNIQSYNNYRGRSTMVAIHLVRRLIEQYRERDLHMAFIDLEKAYNKVSSEVMWRCLEARGVLVAYIRAIKDMYDGANTRMRTVNTSQL</sequence>
<dbReference type="RefSeq" id="XP_016452600.1">
    <property type="nucleotide sequence ID" value="XM_016597114.1"/>
</dbReference>
<gene>
    <name evidence="1" type="primary">LOC107777128</name>
</gene>
<dbReference type="PaxDb" id="4097-A0A1S3YKG8"/>
<evidence type="ECO:0000313" key="1">
    <source>
        <dbReference type="RefSeq" id="XP_016452600.1"/>
    </source>
</evidence>
<name>A0A1S3YKG8_TOBAC</name>
<dbReference type="KEGG" id="nta:107777128"/>